<dbReference type="AlphaFoldDB" id="A0AA47MC78"/>
<organism evidence="2 3">
    <name type="scientific">Merluccius polli</name>
    <name type="common">Benguela hake</name>
    <name type="synonym">Merluccius cadenati</name>
    <dbReference type="NCBI Taxonomy" id="89951"/>
    <lineage>
        <taxon>Eukaryota</taxon>
        <taxon>Metazoa</taxon>
        <taxon>Chordata</taxon>
        <taxon>Craniata</taxon>
        <taxon>Vertebrata</taxon>
        <taxon>Euteleostomi</taxon>
        <taxon>Actinopterygii</taxon>
        <taxon>Neopterygii</taxon>
        <taxon>Teleostei</taxon>
        <taxon>Neoteleostei</taxon>
        <taxon>Acanthomorphata</taxon>
        <taxon>Zeiogadaria</taxon>
        <taxon>Gadariae</taxon>
        <taxon>Gadiformes</taxon>
        <taxon>Gadoidei</taxon>
        <taxon>Merlucciidae</taxon>
        <taxon>Merluccius</taxon>
    </lineage>
</organism>
<evidence type="ECO:0000313" key="3">
    <source>
        <dbReference type="Proteomes" id="UP001174136"/>
    </source>
</evidence>
<evidence type="ECO:0000313" key="2">
    <source>
        <dbReference type="EMBL" id="KAK0137595.1"/>
    </source>
</evidence>
<evidence type="ECO:0000256" key="1">
    <source>
        <dbReference type="SAM" id="MobiDB-lite"/>
    </source>
</evidence>
<dbReference type="Proteomes" id="UP001174136">
    <property type="component" value="Unassembled WGS sequence"/>
</dbReference>
<sequence length="400" mass="43405">MLQGNLGYFPYCQTIKTQISTTMFPCAQSAEKLGAEFTRRFADFDVQKCRFELLRNPFAVDVENAPTNLQKELIELQCSDTLKSKYDAVGAAQFPHLIPDTMPQLHTQAVQMLSMFGSTYLCEQLFSSMKMTKTSHRSRLTDEDLCSILRISSAQSLSPDIDELASKKRCQVGVLSRYFAVYESRELGMFLYRSSTPEADAEPVVAARFLRVGVVLRDPAALPSSLLCPFSSSLTWSGSRGSAFFRAFISSFSSDTHCIKASRRLSTSTWPPSAGPTVPPSTTITPLLLSLLGLCRYEPGQDARRLDLTLWYQMAARLMPAIPASAPRTITLLSACAMLSAAECNVNLSRGWSGPSLDGRPVGAGRGVGGPVGGAHPSGLSPMPRDGDGDSVPSRAPSFG</sequence>
<accession>A0AA47MC78</accession>
<comment type="caution">
    <text evidence="2">The sequence shown here is derived from an EMBL/GenBank/DDBJ whole genome shotgun (WGS) entry which is preliminary data.</text>
</comment>
<keyword evidence="3" id="KW-1185">Reference proteome</keyword>
<proteinExistence type="predicted"/>
<gene>
    <name evidence="2" type="ORF">N1851_026215</name>
</gene>
<name>A0AA47MC78_MERPO</name>
<dbReference type="PANTHER" id="PTHR45913:SF11">
    <property type="entry name" value="EPM2A-INTERACTING PROTEIN 1"/>
    <property type="match status" value="1"/>
</dbReference>
<protein>
    <submittedName>
        <fullName evidence="2">General transcription factor II-I repeat domain-containing protein 2</fullName>
    </submittedName>
</protein>
<reference evidence="2" key="1">
    <citation type="journal article" date="2023" name="Front. Mar. Sci.">
        <title>A new Merluccius polli reference genome to investigate the effects of global change in West African waters.</title>
        <authorList>
            <person name="Mateo J.L."/>
            <person name="Blanco-Fernandez C."/>
            <person name="Garcia-Vazquez E."/>
            <person name="Machado-Schiaffino G."/>
        </authorList>
    </citation>
    <scope>NUCLEOTIDE SEQUENCE</scope>
    <source>
        <strain evidence="2">C29</strain>
        <tissue evidence="2">Fin</tissue>
    </source>
</reference>
<feature type="region of interest" description="Disordered" evidence="1">
    <location>
        <begin position="358"/>
        <end position="400"/>
    </location>
</feature>
<dbReference type="PANTHER" id="PTHR45913">
    <property type="entry name" value="EPM2A-INTERACTING PROTEIN 1"/>
    <property type="match status" value="1"/>
</dbReference>
<dbReference type="EMBL" id="JAOPHQ010004864">
    <property type="protein sequence ID" value="KAK0137595.1"/>
    <property type="molecule type" value="Genomic_DNA"/>
</dbReference>
<feature type="compositionally biased region" description="Gly residues" evidence="1">
    <location>
        <begin position="362"/>
        <end position="373"/>
    </location>
</feature>